<dbReference type="EMBL" id="FQUU01000001">
    <property type="protein sequence ID" value="SHE37315.1"/>
    <property type="molecule type" value="Genomic_DNA"/>
</dbReference>
<protein>
    <recommendedName>
        <fullName evidence="3">DinB superfamily protein</fullName>
    </recommendedName>
</protein>
<evidence type="ECO:0000313" key="2">
    <source>
        <dbReference type="Proteomes" id="UP000184048"/>
    </source>
</evidence>
<dbReference type="SUPFAM" id="SSF109854">
    <property type="entry name" value="DinB/YfiT-like putative metalloenzymes"/>
    <property type="match status" value="1"/>
</dbReference>
<evidence type="ECO:0000313" key="1">
    <source>
        <dbReference type="EMBL" id="SHE37315.1"/>
    </source>
</evidence>
<keyword evidence="2" id="KW-1185">Reference proteome</keyword>
<evidence type="ECO:0008006" key="3">
    <source>
        <dbReference type="Google" id="ProtNLM"/>
    </source>
</evidence>
<dbReference type="RefSeq" id="WP_072833434.1">
    <property type="nucleotide sequence ID" value="NZ_FQUU01000001.1"/>
</dbReference>
<proteinExistence type="predicted"/>
<dbReference type="AlphaFoldDB" id="A0A1M4SYP9"/>
<dbReference type="Gene3D" id="1.20.120.450">
    <property type="entry name" value="dinb family like domain"/>
    <property type="match status" value="1"/>
</dbReference>
<name>A0A1M4SYP9_9BACT</name>
<gene>
    <name evidence="1" type="ORF">SAMN02745131_00279</name>
</gene>
<dbReference type="InterPro" id="IPR011466">
    <property type="entry name" value="DUF1572"/>
</dbReference>
<dbReference type="Proteomes" id="UP000184048">
    <property type="component" value="Unassembled WGS sequence"/>
</dbReference>
<sequence length="149" mass="17302">MLLETLKSLFNRDLNRLKKEIESYTSEEKIWIIDKQIANSSGNLCLHIAGNLNTYIGKELGGINYIRNRDQEFSLKYIPRTVLVKKITGLMSIIDQVLSKLDESELSKEYPLFVLDTRTSTEYMLVHLATHLAYHLGQVNYHRRLLDSE</sequence>
<dbReference type="InterPro" id="IPR034660">
    <property type="entry name" value="DinB/YfiT-like"/>
</dbReference>
<reference evidence="1 2" key="1">
    <citation type="submission" date="2016-11" db="EMBL/GenBank/DDBJ databases">
        <authorList>
            <person name="Jaros S."/>
            <person name="Januszkiewicz K."/>
            <person name="Wedrychowicz H."/>
        </authorList>
    </citation>
    <scope>NUCLEOTIDE SEQUENCE [LARGE SCALE GENOMIC DNA]</scope>
    <source>
        <strain evidence="1 2">DSM 18119</strain>
    </source>
</reference>
<dbReference type="Pfam" id="PF07609">
    <property type="entry name" value="DUF1572"/>
    <property type="match status" value="1"/>
</dbReference>
<dbReference type="STRING" id="1121884.SAMN02745131_00279"/>
<accession>A0A1M4SYP9</accession>
<dbReference type="OrthoDB" id="893570at2"/>
<organism evidence="1 2">
    <name type="scientific">Flavisolibacter ginsengisoli DSM 18119</name>
    <dbReference type="NCBI Taxonomy" id="1121884"/>
    <lineage>
        <taxon>Bacteria</taxon>
        <taxon>Pseudomonadati</taxon>
        <taxon>Bacteroidota</taxon>
        <taxon>Chitinophagia</taxon>
        <taxon>Chitinophagales</taxon>
        <taxon>Chitinophagaceae</taxon>
        <taxon>Flavisolibacter</taxon>
    </lineage>
</organism>